<name>A0ABW4KU75_9BURK</name>
<evidence type="ECO:0000313" key="3">
    <source>
        <dbReference type="EMBL" id="MFD1711530.1"/>
    </source>
</evidence>
<proteinExistence type="predicted"/>
<gene>
    <name evidence="3" type="ORF">ACFSF0_12985</name>
</gene>
<dbReference type="RefSeq" id="WP_147913684.1">
    <property type="nucleotide sequence ID" value="NZ_JBHUEJ010000027.1"/>
</dbReference>
<protein>
    <submittedName>
        <fullName evidence="3">Uncharacterized protein</fullName>
    </submittedName>
</protein>
<organism evidence="3 4">
    <name type="scientific">Ottowia flava</name>
    <dbReference type="NCBI Taxonomy" id="2675430"/>
    <lineage>
        <taxon>Bacteria</taxon>
        <taxon>Pseudomonadati</taxon>
        <taxon>Pseudomonadota</taxon>
        <taxon>Betaproteobacteria</taxon>
        <taxon>Burkholderiales</taxon>
        <taxon>Comamonadaceae</taxon>
        <taxon>Ottowia</taxon>
    </lineage>
</organism>
<evidence type="ECO:0000313" key="4">
    <source>
        <dbReference type="Proteomes" id="UP001597304"/>
    </source>
</evidence>
<dbReference type="Proteomes" id="UP001597304">
    <property type="component" value="Unassembled WGS sequence"/>
</dbReference>
<evidence type="ECO:0000256" key="1">
    <source>
        <dbReference type="SAM" id="MobiDB-lite"/>
    </source>
</evidence>
<keyword evidence="2" id="KW-0732">Signal</keyword>
<evidence type="ECO:0000256" key="2">
    <source>
        <dbReference type="SAM" id="SignalP"/>
    </source>
</evidence>
<feature type="compositionally biased region" description="Basic and acidic residues" evidence="1">
    <location>
        <begin position="36"/>
        <end position="54"/>
    </location>
</feature>
<sequence>MKTAALRHLRMGLLALAATVAWGGAVAQDSPGASKGFDRYGRRIDHFNHDADRRHDKHRRSRNDRYNDGNGWQRDRDHRYDRHNRDRDRYDRYDRGYYGGDRSGKSHPFVRDPGANGG</sequence>
<feature type="compositionally biased region" description="Basic and acidic residues" evidence="1">
    <location>
        <begin position="63"/>
        <end position="95"/>
    </location>
</feature>
<comment type="caution">
    <text evidence="3">The sequence shown here is derived from an EMBL/GenBank/DDBJ whole genome shotgun (WGS) entry which is preliminary data.</text>
</comment>
<keyword evidence="4" id="KW-1185">Reference proteome</keyword>
<reference evidence="4" key="1">
    <citation type="journal article" date="2019" name="Int. J. Syst. Evol. Microbiol.">
        <title>The Global Catalogue of Microorganisms (GCM) 10K type strain sequencing project: providing services to taxonomists for standard genome sequencing and annotation.</title>
        <authorList>
            <consortium name="The Broad Institute Genomics Platform"/>
            <consortium name="The Broad Institute Genome Sequencing Center for Infectious Disease"/>
            <person name="Wu L."/>
            <person name="Ma J."/>
        </authorList>
    </citation>
    <scope>NUCLEOTIDE SEQUENCE [LARGE SCALE GENOMIC DNA]</scope>
    <source>
        <strain evidence="4">LMG 29247</strain>
    </source>
</reference>
<feature type="signal peptide" evidence="2">
    <location>
        <begin position="1"/>
        <end position="27"/>
    </location>
</feature>
<feature type="chain" id="PRO_5045693924" evidence="2">
    <location>
        <begin position="28"/>
        <end position="118"/>
    </location>
</feature>
<accession>A0ABW4KU75</accession>
<dbReference type="EMBL" id="JBHUEJ010000027">
    <property type="protein sequence ID" value="MFD1711530.1"/>
    <property type="molecule type" value="Genomic_DNA"/>
</dbReference>
<feature type="region of interest" description="Disordered" evidence="1">
    <location>
        <begin position="25"/>
        <end position="118"/>
    </location>
</feature>